<keyword evidence="2" id="KW-1185">Reference proteome</keyword>
<dbReference type="RefSeq" id="WP_189690856.1">
    <property type="nucleotide sequence ID" value="NZ_BMYK01000044.1"/>
</dbReference>
<comment type="caution">
    <text evidence="1">The sequence shown here is derived from an EMBL/GenBank/DDBJ whole genome shotgun (WGS) entry which is preliminary data.</text>
</comment>
<evidence type="ECO:0000313" key="2">
    <source>
        <dbReference type="Proteomes" id="UP000626210"/>
    </source>
</evidence>
<accession>A0ABQ3GG99</accession>
<reference evidence="2" key="1">
    <citation type="journal article" date="2019" name="Int. J. Syst. Evol. Microbiol.">
        <title>The Global Catalogue of Microorganisms (GCM) 10K type strain sequencing project: providing services to taxonomists for standard genome sequencing and annotation.</title>
        <authorList>
            <consortium name="The Broad Institute Genomics Platform"/>
            <consortium name="The Broad Institute Genome Sequencing Center for Infectious Disease"/>
            <person name="Wu L."/>
            <person name="Ma J."/>
        </authorList>
    </citation>
    <scope>NUCLEOTIDE SEQUENCE [LARGE SCALE GENOMIC DNA]</scope>
    <source>
        <strain evidence="2">KCTC 23314</strain>
    </source>
</reference>
<sequence>MGNGTAPLFELGSIVMTRGVDALVQAGVFDSPLLYVLLHVVGEWSEMSSDDRRRNLQAVLDGERIVSAFQVTDTVKIYVITEQDRSVTTLLLPSEY</sequence>
<evidence type="ECO:0000313" key="1">
    <source>
        <dbReference type="EMBL" id="GHD03425.1"/>
    </source>
</evidence>
<name>A0ABQ3GG99_9BURK</name>
<organism evidence="1 2">
    <name type="scientific">Pseudorhodoferax aquiterrae</name>
    <dbReference type="NCBI Taxonomy" id="747304"/>
    <lineage>
        <taxon>Bacteria</taxon>
        <taxon>Pseudomonadati</taxon>
        <taxon>Pseudomonadota</taxon>
        <taxon>Betaproteobacteria</taxon>
        <taxon>Burkholderiales</taxon>
        <taxon>Comamonadaceae</taxon>
    </lineage>
</organism>
<gene>
    <name evidence="1" type="ORF">GCM10007320_63460</name>
</gene>
<protein>
    <recommendedName>
        <fullName evidence="3">Type I restriction endonuclease subunit M</fullName>
    </recommendedName>
</protein>
<dbReference type="EMBL" id="BMYK01000044">
    <property type="protein sequence ID" value="GHD03425.1"/>
    <property type="molecule type" value="Genomic_DNA"/>
</dbReference>
<proteinExistence type="predicted"/>
<evidence type="ECO:0008006" key="3">
    <source>
        <dbReference type="Google" id="ProtNLM"/>
    </source>
</evidence>
<dbReference type="Proteomes" id="UP000626210">
    <property type="component" value="Unassembled WGS sequence"/>
</dbReference>